<organism evidence="2 3">
    <name type="scientific">Granulicella mallensis</name>
    <dbReference type="NCBI Taxonomy" id="940614"/>
    <lineage>
        <taxon>Bacteria</taxon>
        <taxon>Pseudomonadati</taxon>
        <taxon>Acidobacteriota</taxon>
        <taxon>Terriglobia</taxon>
        <taxon>Terriglobales</taxon>
        <taxon>Acidobacteriaceae</taxon>
        <taxon>Granulicella</taxon>
    </lineage>
</organism>
<name>A0A7W8ECB5_9BACT</name>
<evidence type="ECO:0000313" key="2">
    <source>
        <dbReference type="EMBL" id="MBB5065435.1"/>
    </source>
</evidence>
<comment type="caution">
    <text evidence="2">The sequence shown here is derived from an EMBL/GenBank/DDBJ whole genome shotgun (WGS) entry which is preliminary data.</text>
</comment>
<proteinExistence type="predicted"/>
<dbReference type="AlphaFoldDB" id="A0A7W8ECB5"/>
<dbReference type="SUPFAM" id="SSF51658">
    <property type="entry name" value="Xylose isomerase-like"/>
    <property type="match status" value="1"/>
</dbReference>
<dbReference type="Proteomes" id="UP000584867">
    <property type="component" value="Unassembled WGS sequence"/>
</dbReference>
<accession>A0A7W8ECB5</accession>
<dbReference type="Gene3D" id="3.20.20.150">
    <property type="entry name" value="Divalent-metal-dependent TIM barrel enzymes"/>
    <property type="match status" value="1"/>
</dbReference>
<feature type="domain" description="Xylose isomerase-like TIM barrel" evidence="1">
    <location>
        <begin position="20"/>
        <end position="300"/>
    </location>
</feature>
<dbReference type="GO" id="GO:0016853">
    <property type="term" value="F:isomerase activity"/>
    <property type="evidence" value="ECO:0007669"/>
    <property type="project" value="UniProtKB-KW"/>
</dbReference>
<evidence type="ECO:0000313" key="3">
    <source>
        <dbReference type="Proteomes" id="UP000584867"/>
    </source>
</evidence>
<dbReference type="PANTHER" id="PTHR12110">
    <property type="entry name" value="HYDROXYPYRUVATE ISOMERASE"/>
    <property type="match status" value="1"/>
</dbReference>
<reference evidence="2 3" key="1">
    <citation type="submission" date="2020-08" db="EMBL/GenBank/DDBJ databases">
        <title>Genomic Encyclopedia of Type Strains, Phase IV (KMG-V): Genome sequencing to study the core and pangenomes of soil and plant-associated prokaryotes.</title>
        <authorList>
            <person name="Whitman W."/>
        </authorList>
    </citation>
    <scope>NUCLEOTIDE SEQUENCE [LARGE SCALE GENOMIC DNA]</scope>
    <source>
        <strain evidence="2 3">X5P3</strain>
    </source>
</reference>
<gene>
    <name evidence="2" type="ORF">HDF15_003803</name>
</gene>
<protein>
    <submittedName>
        <fullName evidence="2">Sugar phosphate isomerase/epimerase</fullName>
    </submittedName>
</protein>
<dbReference type="InterPro" id="IPR050312">
    <property type="entry name" value="IolE/XylAMocC-like"/>
</dbReference>
<keyword evidence="2" id="KW-0413">Isomerase</keyword>
<dbReference type="InterPro" id="IPR013022">
    <property type="entry name" value="Xyl_isomerase-like_TIM-brl"/>
</dbReference>
<dbReference type="InterPro" id="IPR036237">
    <property type="entry name" value="Xyl_isomerase-like_sf"/>
</dbReference>
<dbReference type="Pfam" id="PF01261">
    <property type="entry name" value="AP_endonuc_2"/>
    <property type="match status" value="1"/>
</dbReference>
<dbReference type="EMBL" id="JACHIO010000016">
    <property type="protein sequence ID" value="MBB5065435.1"/>
    <property type="molecule type" value="Genomic_DNA"/>
</dbReference>
<evidence type="ECO:0000259" key="1">
    <source>
        <dbReference type="Pfam" id="PF01261"/>
    </source>
</evidence>
<sequence>MQLGLFTAVYGSLSIDQMIKKTAALGIEALELGAGGFPGNPHLPVDELLADPSRAQAFVRRLADSGMSISALSCHGNPLHPDRATAERDDATFRRTVLLAERLNVKTVVTFSGCPGDRAGSKVPNWVVTAWPPEFSELLAWQWEEVAIPYWCEAAEFARTHGVRVALEAHPGFLVYNPETLLRLRAAAGNNLGINFDPSHLFWQGVHIPTAIAALGDSIFHVHAKDLAFQQHILSRNGVLDPKSYRNVAGRSWNFRTVGFGHGEQQWREILSALRTVQYDGAISIEHEDPLLSVDEGVRFAIDLLKKILPREPAAEAWWA</sequence>
<dbReference type="PANTHER" id="PTHR12110:SF21">
    <property type="entry name" value="XYLOSE ISOMERASE-LIKE TIM BARREL DOMAIN-CONTAINING PROTEIN"/>
    <property type="match status" value="1"/>
</dbReference>
<dbReference type="RefSeq" id="WP_184258110.1">
    <property type="nucleotide sequence ID" value="NZ_JACHIO010000016.1"/>
</dbReference>